<keyword evidence="8" id="KW-0624">Polysaccharide degradation</keyword>
<dbReference type="Proteomes" id="UP000285575">
    <property type="component" value="Unassembled WGS sequence"/>
</dbReference>
<keyword evidence="7" id="KW-0961">Cell wall biogenesis/degradation</keyword>
<dbReference type="InterPro" id="IPR005200">
    <property type="entry name" value="Endo-beta-glucanase"/>
</dbReference>
<dbReference type="PROSITE" id="PS52008">
    <property type="entry name" value="GH81"/>
    <property type="match status" value="1"/>
</dbReference>
<evidence type="ECO:0000256" key="6">
    <source>
        <dbReference type="ARBA" id="ARBA00023295"/>
    </source>
</evidence>
<name>A0A437RLA3_9BURK</name>
<keyword evidence="4" id="KW-0378">Hydrolase</keyword>
<evidence type="ECO:0000313" key="11">
    <source>
        <dbReference type="Proteomes" id="UP000285575"/>
    </source>
</evidence>
<evidence type="ECO:0000256" key="1">
    <source>
        <dbReference type="ARBA" id="ARBA00000382"/>
    </source>
</evidence>
<protein>
    <recommendedName>
        <fullName evidence="3">glucan endo-1,3-beta-D-glucosidase</fullName>
        <ecNumber evidence="3">3.2.1.39</ecNumber>
    </recommendedName>
</protein>
<dbReference type="RefSeq" id="WP_128228042.1">
    <property type="nucleotide sequence ID" value="NZ_SACR01000002.1"/>
</dbReference>
<feature type="domain" description="Glycosyl hydrolase family 81 C-terminal" evidence="9">
    <location>
        <begin position="372"/>
        <end position="715"/>
    </location>
</feature>
<dbReference type="EMBL" id="SACR01000002">
    <property type="protein sequence ID" value="RVU47581.1"/>
    <property type="molecule type" value="Genomic_DNA"/>
</dbReference>
<dbReference type="PANTHER" id="PTHR31983:SF0">
    <property type="entry name" value="GLUCAN ENDO-1,3-BETA-D-GLUCOSIDASE 2"/>
    <property type="match status" value="1"/>
</dbReference>
<dbReference type="AlphaFoldDB" id="A0A437RLA3"/>
<evidence type="ECO:0000259" key="9">
    <source>
        <dbReference type="Pfam" id="PF17652"/>
    </source>
</evidence>
<evidence type="ECO:0000313" key="10">
    <source>
        <dbReference type="EMBL" id="RVU47581.1"/>
    </source>
</evidence>
<dbReference type="GO" id="GO:0052861">
    <property type="term" value="F:endo-1,3(4)-beta-glucanase activity"/>
    <property type="evidence" value="ECO:0007669"/>
    <property type="project" value="InterPro"/>
</dbReference>
<comment type="catalytic activity">
    <reaction evidence="1">
        <text>Hydrolysis of (1-&gt;3)-beta-D-glucosidic linkages in (1-&gt;3)-beta-D-glucans.</text>
        <dbReference type="EC" id="3.2.1.39"/>
    </reaction>
</comment>
<evidence type="ECO:0000256" key="4">
    <source>
        <dbReference type="ARBA" id="ARBA00022801"/>
    </source>
</evidence>
<dbReference type="Pfam" id="PF17652">
    <property type="entry name" value="Glyco_hydro81C"/>
    <property type="match status" value="1"/>
</dbReference>
<dbReference type="InterPro" id="IPR040720">
    <property type="entry name" value="GH81_C"/>
</dbReference>
<comment type="caution">
    <text evidence="10">The sequence shown here is derived from an EMBL/GenBank/DDBJ whole genome shotgun (WGS) entry which is preliminary data.</text>
</comment>
<dbReference type="OrthoDB" id="5480482at2"/>
<dbReference type="GO" id="GO:0071555">
    <property type="term" value="P:cell wall organization"/>
    <property type="evidence" value="ECO:0007669"/>
    <property type="project" value="UniProtKB-KW"/>
</dbReference>
<evidence type="ECO:0000256" key="8">
    <source>
        <dbReference type="ARBA" id="ARBA00023326"/>
    </source>
</evidence>
<comment type="similarity">
    <text evidence="2">Belongs to the glycosyl hydrolase 81 family.</text>
</comment>
<organism evidence="10 11">
    <name type="scientific">Rubrivivax rivuli</name>
    <dbReference type="NCBI Taxonomy" id="1862385"/>
    <lineage>
        <taxon>Bacteria</taxon>
        <taxon>Pseudomonadati</taxon>
        <taxon>Pseudomonadota</taxon>
        <taxon>Betaproteobacteria</taxon>
        <taxon>Burkholderiales</taxon>
        <taxon>Sphaerotilaceae</taxon>
        <taxon>Rubrivivax</taxon>
    </lineage>
</organism>
<accession>A0A437RLA3</accession>
<evidence type="ECO:0000256" key="5">
    <source>
        <dbReference type="ARBA" id="ARBA00023277"/>
    </source>
</evidence>
<dbReference type="EC" id="3.2.1.39" evidence="3"/>
<reference evidence="10 11" key="1">
    <citation type="submission" date="2019-01" db="EMBL/GenBank/DDBJ databases">
        <authorList>
            <person name="Chen W.-M."/>
        </authorList>
    </citation>
    <scope>NUCLEOTIDE SEQUENCE [LARGE SCALE GENOMIC DNA]</scope>
    <source>
        <strain evidence="10 11">KYPY4</strain>
    </source>
</reference>
<evidence type="ECO:0000256" key="2">
    <source>
        <dbReference type="ARBA" id="ARBA00010730"/>
    </source>
</evidence>
<proteinExistence type="inferred from homology"/>
<evidence type="ECO:0000256" key="3">
    <source>
        <dbReference type="ARBA" id="ARBA00012780"/>
    </source>
</evidence>
<sequence>MSATNAGGPLRPVGGTWQRWRPRGLARMGAAVLAAVLSAAAWVGPATAQTVKLGAGAYHLTPKAGDKPVPRAPFRTEAMLQRAAPTSQWYSSLVFNPKPEALFVQPITVKTVPAGLEFALPSKEAINSVRQDVEIRYPHKDPLLISPVAFEPGKAKLAGADDWSIDISFANGADDFRATVARGNPYAFLKLTRGDLRVRLPAAGQRLHEAADARVLALKVGGKAYALFGPTGVKWEAVSPTEWIARLPAGAGYASVAALPDEQAATLALFTKHAYSFIEQTRVAWRYDEAASLVETTFTATTKAMEGADAGPLLGLYPHQWFRNASVEGKLGVTFDTVRGPLRLLAASQFKTTTRYNGFLPYWPGITASPWLDELKDVMEKDIRTAGRELQREGKSAYWAGKGLQRTLKLAEVFEQQGDNASRDRLLEMLKKRAEEWLGGDSSRGYVQYEKSMGVVNIYPEEFFAITEINDHQFWFGYWIRVAAEVGLRDPSWIAKDRWGGMIELLIADIATTERGRADFPFLRNWDAYEAHTWANGIGAGEFGNNNESSSEAINAWAGLILWGELTGNKALRDLGVYLYTNEIEAINHYWFDIHGLVFAKEYKNAEVSQVFGGMYRHDTWWIDDPRQIKGINLLPVTTAHTYLGRDPAFVKRSLATLPAETALWNRIAKKPSPPPPKDIWQDVFAQYLALADPAEALKTWERWGSVELGASRSYTLHFMLNLEAMGPPDFSITADTPLHAVFKRADGSRSYLAYNARSTPLEVRFSDGKRMTVAPKALGRLSSAN</sequence>
<keyword evidence="11" id="KW-1185">Reference proteome</keyword>
<dbReference type="GO" id="GO:0042973">
    <property type="term" value="F:glucan endo-1,3-beta-D-glucosidase activity"/>
    <property type="evidence" value="ECO:0007669"/>
    <property type="project" value="UniProtKB-EC"/>
</dbReference>
<evidence type="ECO:0000256" key="7">
    <source>
        <dbReference type="ARBA" id="ARBA00023316"/>
    </source>
</evidence>
<keyword evidence="6" id="KW-0326">Glycosidase</keyword>
<keyword evidence="5" id="KW-0119">Carbohydrate metabolism</keyword>
<dbReference type="PANTHER" id="PTHR31983">
    <property type="entry name" value="ENDO-1,3(4)-BETA-GLUCANASE 1"/>
    <property type="match status" value="1"/>
</dbReference>
<dbReference type="GO" id="GO:0000272">
    <property type="term" value="P:polysaccharide catabolic process"/>
    <property type="evidence" value="ECO:0007669"/>
    <property type="project" value="UniProtKB-KW"/>
</dbReference>
<gene>
    <name evidence="10" type="ORF">EOE66_07555</name>
</gene>